<keyword evidence="2" id="KW-1185">Reference proteome</keyword>
<proteinExistence type="predicted"/>
<gene>
    <name evidence="1" type="ORF">GON26_18850</name>
</gene>
<dbReference type="Pfam" id="PF04402">
    <property type="entry name" value="SIMPL"/>
    <property type="match status" value="1"/>
</dbReference>
<evidence type="ECO:0000313" key="2">
    <source>
        <dbReference type="Proteomes" id="UP000471501"/>
    </source>
</evidence>
<reference evidence="1 2" key="1">
    <citation type="submission" date="2019-12" db="EMBL/GenBank/DDBJ databases">
        <authorList>
            <person name="Kim Y.S."/>
        </authorList>
    </citation>
    <scope>NUCLEOTIDE SEQUENCE [LARGE SCALE GENOMIC DNA]</scope>
    <source>
        <strain evidence="1 2">GA093</strain>
    </source>
</reference>
<accession>A0A6I4NZD4</accession>
<comment type="caution">
    <text evidence="1">The sequence shown here is derived from an EMBL/GenBank/DDBJ whole genome shotgun (WGS) entry which is preliminary data.</text>
</comment>
<dbReference type="EMBL" id="WSTB01000013">
    <property type="protein sequence ID" value="MWB96427.1"/>
    <property type="molecule type" value="Genomic_DNA"/>
</dbReference>
<dbReference type="RefSeq" id="WP_160376324.1">
    <property type="nucleotide sequence ID" value="NZ_WSTB01000013.1"/>
</dbReference>
<protein>
    <submittedName>
        <fullName evidence="1">DUF541 domain-containing protein</fullName>
    </submittedName>
</protein>
<sequence>MKTFFYFIFIIFPVLTFSQDKKTIDKPFIEVSGQADTLVMPNRIWISVILTEKDSKGKKSVEDLEKAMIQKLQEIGIDVENNLSMTDMSSNFQNYFLKQTDILKAKSYSILTTDAKTTSKVFIELEKIDISNVRIEKIENSEEKKIQLLINGKAMESAKKIAESFVKPLNQKIGNALQISNFEDISNQLAGRVNGIQIRGAKSIRYYDQSESKQPSVEFKKIKISSTVQVRFLLE</sequence>
<evidence type="ECO:0000313" key="1">
    <source>
        <dbReference type="EMBL" id="MWB96427.1"/>
    </source>
</evidence>
<dbReference type="AlphaFoldDB" id="A0A6I4NZD4"/>
<name>A0A6I4NZD4_9FLAO</name>
<dbReference type="Proteomes" id="UP000471501">
    <property type="component" value="Unassembled WGS sequence"/>
</dbReference>
<organism evidence="1 2">
    <name type="scientific">Flavobacterium hydrocarbonoxydans</name>
    <dbReference type="NCBI Taxonomy" id="2683249"/>
    <lineage>
        <taxon>Bacteria</taxon>
        <taxon>Pseudomonadati</taxon>
        <taxon>Bacteroidota</taxon>
        <taxon>Flavobacteriia</taxon>
        <taxon>Flavobacteriales</taxon>
        <taxon>Flavobacteriaceae</taxon>
        <taxon>Flavobacterium</taxon>
    </lineage>
</organism>
<dbReference type="InterPro" id="IPR007497">
    <property type="entry name" value="SIMPL/DUF541"/>
</dbReference>
<dbReference type="Gene3D" id="3.30.110.170">
    <property type="entry name" value="Protein of unknown function (DUF541), domain 1"/>
    <property type="match status" value="1"/>
</dbReference>